<dbReference type="NCBIfam" id="TIGR01484">
    <property type="entry name" value="HAD-SF-IIB"/>
    <property type="match status" value="1"/>
</dbReference>
<dbReference type="InterPro" id="IPR000150">
    <property type="entry name" value="Cof"/>
</dbReference>
<dbReference type="Pfam" id="PF08282">
    <property type="entry name" value="Hydrolase_3"/>
    <property type="match status" value="1"/>
</dbReference>
<dbReference type="NCBIfam" id="TIGR00099">
    <property type="entry name" value="Cof-subfamily"/>
    <property type="match status" value="1"/>
</dbReference>
<dbReference type="InterPro" id="IPR023214">
    <property type="entry name" value="HAD_sf"/>
</dbReference>
<dbReference type="PATRIC" id="fig|1423796.3.peg.685"/>
<dbReference type="SFLD" id="SFLDG01140">
    <property type="entry name" value="C2.B:_Phosphomannomutase_and_P"/>
    <property type="match status" value="1"/>
</dbReference>
<dbReference type="GO" id="GO:0000287">
    <property type="term" value="F:magnesium ion binding"/>
    <property type="evidence" value="ECO:0007669"/>
    <property type="project" value="TreeGrafter"/>
</dbReference>
<keyword evidence="1" id="KW-0378">Hydrolase</keyword>
<dbReference type="Gene3D" id="3.40.50.1000">
    <property type="entry name" value="HAD superfamily/HAD-like"/>
    <property type="match status" value="1"/>
</dbReference>
<dbReference type="CDD" id="cd07518">
    <property type="entry name" value="HAD_YbiV-Like"/>
    <property type="match status" value="1"/>
</dbReference>
<dbReference type="PROSITE" id="PS01229">
    <property type="entry name" value="COF_2"/>
    <property type="match status" value="1"/>
</dbReference>
<dbReference type="InterPro" id="IPR036412">
    <property type="entry name" value="HAD-like_sf"/>
</dbReference>
<dbReference type="GO" id="GO:0016791">
    <property type="term" value="F:phosphatase activity"/>
    <property type="evidence" value="ECO:0007669"/>
    <property type="project" value="UniProtKB-ARBA"/>
</dbReference>
<organism evidence="1 2">
    <name type="scientific">Loigolactobacillus rennini DSM 20253</name>
    <dbReference type="NCBI Taxonomy" id="1423796"/>
    <lineage>
        <taxon>Bacteria</taxon>
        <taxon>Bacillati</taxon>
        <taxon>Bacillota</taxon>
        <taxon>Bacilli</taxon>
        <taxon>Lactobacillales</taxon>
        <taxon>Lactobacillaceae</taxon>
        <taxon>Loigolactobacillus</taxon>
    </lineage>
</organism>
<keyword evidence="2" id="KW-1185">Reference proteome</keyword>
<sequence length="272" mass="29966">MILTIKLIATDIDGTFLDDQHDYAIDRFNDLLSGMIQQNIHFAIASGNHYGHLLDIFAEKSAIKTFMAENGALIMDGETVVSETNLPHNTIHALLKILTDDPYLQPDSIRLSGQHGSYLNRTDPSATDPKTRYFFSNLQLVDDIASVTDTIYKVNLAWAHNQLKAKADYLNAKFPGQLYATASGFGSIDVVPAGIDKGVGLQALEDYWELSPAEVAAFGDNYNDLEMLRRAKYGYAMRNAAPAIRQAAPCVTRLDNNHSGVLDTIETILANN</sequence>
<reference evidence="1 2" key="1">
    <citation type="journal article" date="2015" name="Genome Announc.">
        <title>Expanding the biotechnology potential of lactobacilli through comparative genomics of 213 strains and associated genera.</title>
        <authorList>
            <person name="Sun Z."/>
            <person name="Harris H.M."/>
            <person name="McCann A."/>
            <person name="Guo C."/>
            <person name="Argimon S."/>
            <person name="Zhang W."/>
            <person name="Yang X."/>
            <person name="Jeffery I.B."/>
            <person name="Cooney J.C."/>
            <person name="Kagawa T.F."/>
            <person name="Liu W."/>
            <person name="Song Y."/>
            <person name="Salvetti E."/>
            <person name="Wrobel A."/>
            <person name="Rasinkangas P."/>
            <person name="Parkhill J."/>
            <person name="Rea M.C."/>
            <person name="O'Sullivan O."/>
            <person name="Ritari J."/>
            <person name="Douillard F.P."/>
            <person name="Paul Ross R."/>
            <person name="Yang R."/>
            <person name="Briner A.E."/>
            <person name="Felis G.E."/>
            <person name="de Vos W.M."/>
            <person name="Barrangou R."/>
            <person name="Klaenhammer T.R."/>
            <person name="Caufield P.W."/>
            <person name="Cui Y."/>
            <person name="Zhang H."/>
            <person name="O'Toole P.W."/>
        </authorList>
    </citation>
    <scope>NUCLEOTIDE SEQUENCE [LARGE SCALE GENOMIC DNA]</scope>
    <source>
        <strain evidence="1 2">DSM 20253</strain>
    </source>
</reference>
<dbReference type="PANTHER" id="PTHR10000:SF53">
    <property type="entry name" value="5-AMINO-6-(5-PHOSPHO-D-RIBITYLAMINO)URACIL PHOSPHATASE YBJI-RELATED"/>
    <property type="match status" value="1"/>
</dbReference>
<dbReference type="EMBL" id="AYYI01000021">
    <property type="protein sequence ID" value="KRM99028.1"/>
    <property type="molecule type" value="Genomic_DNA"/>
</dbReference>
<name>A0A0R2DAX5_9LACO</name>
<dbReference type="AlphaFoldDB" id="A0A0R2DAX5"/>
<protein>
    <submittedName>
        <fullName evidence="1">HAD superfamily hydrolase</fullName>
    </submittedName>
</protein>
<dbReference type="SFLD" id="SFLDS00003">
    <property type="entry name" value="Haloacid_Dehalogenase"/>
    <property type="match status" value="1"/>
</dbReference>
<dbReference type="Proteomes" id="UP000051638">
    <property type="component" value="Unassembled WGS sequence"/>
</dbReference>
<dbReference type="InterPro" id="IPR006379">
    <property type="entry name" value="HAD-SF_hydro_IIB"/>
</dbReference>
<accession>A0A0R2DAX5</accession>
<comment type="caution">
    <text evidence="1">The sequence shown here is derived from an EMBL/GenBank/DDBJ whole genome shotgun (WGS) entry which is preliminary data.</text>
</comment>
<dbReference type="GO" id="GO:0005829">
    <property type="term" value="C:cytosol"/>
    <property type="evidence" value="ECO:0007669"/>
    <property type="project" value="TreeGrafter"/>
</dbReference>
<gene>
    <name evidence="1" type="ORF">FC24_GL000668</name>
</gene>
<dbReference type="Gene3D" id="3.30.1240.10">
    <property type="match status" value="1"/>
</dbReference>
<evidence type="ECO:0000313" key="1">
    <source>
        <dbReference type="EMBL" id="KRM99028.1"/>
    </source>
</evidence>
<dbReference type="SUPFAM" id="SSF56784">
    <property type="entry name" value="HAD-like"/>
    <property type="match status" value="1"/>
</dbReference>
<dbReference type="STRING" id="1423796.FC24_GL000668"/>
<proteinExistence type="predicted"/>
<evidence type="ECO:0000313" key="2">
    <source>
        <dbReference type="Proteomes" id="UP000051638"/>
    </source>
</evidence>
<dbReference type="PANTHER" id="PTHR10000">
    <property type="entry name" value="PHOSPHOSERINE PHOSPHATASE"/>
    <property type="match status" value="1"/>
</dbReference>
<dbReference type="RefSeq" id="WP_235807301.1">
    <property type="nucleotide sequence ID" value="NZ_AYYI01000021.1"/>
</dbReference>